<dbReference type="RefSeq" id="WP_072316076.1">
    <property type="nucleotide sequence ID" value="NZ_FPJE01000003.1"/>
</dbReference>
<evidence type="ECO:0000256" key="1">
    <source>
        <dbReference type="SAM" id="Phobius"/>
    </source>
</evidence>
<gene>
    <name evidence="2" type="ORF">SAMN02927921_00806</name>
</gene>
<keyword evidence="1" id="KW-0472">Membrane</keyword>
<keyword evidence="1" id="KW-1133">Transmembrane helix</keyword>
<evidence type="ECO:0000313" key="3">
    <source>
        <dbReference type="Proteomes" id="UP000182248"/>
    </source>
</evidence>
<keyword evidence="1" id="KW-0812">Transmembrane</keyword>
<accession>A0A1K1MT28</accession>
<feature type="transmembrane region" description="Helical" evidence="1">
    <location>
        <begin position="45"/>
        <end position="61"/>
    </location>
</feature>
<sequence>MTTLIIAISFLGFYALYNTSRRAVLSKSLGIERWMQAHRAQSKTAGLLLLVLGMVLSVIYYGLGAGIFAFVVILMTIGSLIVLIAPLRFVRYQVLFLVLVLSVTFEFL</sequence>
<protein>
    <submittedName>
        <fullName evidence="2">Uncharacterized protein</fullName>
    </submittedName>
</protein>
<dbReference type="OrthoDB" id="839906at2"/>
<name>A0A1K1MT28_9FLAO</name>
<dbReference type="EMBL" id="FPJE01000003">
    <property type="protein sequence ID" value="SFW26267.1"/>
    <property type="molecule type" value="Genomic_DNA"/>
</dbReference>
<feature type="transmembrane region" description="Helical" evidence="1">
    <location>
        <begin position="67"/>
        <end position="84"/>
    </location>
</feature>
<dbReference type="AlphaFoldDB" id="A0A1K1MT28"/>
<dbReference type="Proteomes" id="UP000182248">
    <property type="component" value="Unassembled WGS sequence"/>
</dbReference>
<organism evidence="2 3">
    <name type="scientific">Sinomicrobium oceani</name>
    <dbReference type="NCBI Taxonomy" id="1150368"/>
    <lineage>
        <taxon>Bacteria</taxon>
        <taxon>Pseudomonadati</taxon>
        <taxon>Bacteroidota</taxon>
        <taxon>Flavobacteriia</taxon>
        <taxon>Flavobacteriales</taxon>
        <taxon>Flavobacteriaceae</taxon>
        <taxon>Sinomicrobium</taxon>
    </lineage>
</organism>
<reference evidence="2 3" key="1">
    <citation type="submission" date="2016-11" db="EMBL/GenBank/DDBJ databases">
        <authorList>
            <person name="Jaros S."/>
            <person name="Januszkiewicz K."/>
            <person name="Wedrychowicz H."/>
        </authorList>
    </citation>
    <scope>NUCLEOTIDE SEQUENCE [LARGE SCALE GENOMIC DNA]</scope>
    <source>
        <strain evidence="2 3">CGMCC 1.12145</strain>
    </source>
</reference>
<dbReference type="STRING" id="1150368.SAMN02927921_00806"/>
<evidence type="ECO:0000313" key="2">
    <source>
        <dbReference type="EMBL" id="SFW26267.1"/>
    </source>
</evidence>
<keyword evidence="3" id="KW-1185">Reference proteome</keyword>
<proteinExistence type="predicted"/>
<feature type="transmembrane region" description="Helical" evidence="1">
    <location>
        <begin position="6"/>
        <end position="24"/>
    </location>
</feature>